<organism evidence="2 3">
    <name type="scientific">Agrobacterium deltaense NCPPB 1641</name>
    <dbReference type="NCBI Taxonomy" id="1183425"/>
    <lineage>
        <taxon>Bacteria</taxon>
        <taxon>Pseudomonadati</taxon>
        <taxon>Pseudomonadota</taxon>
        <taxon>Alphaproteobacteria</taxon>
        <taxon>Hyphomicrobiales</taxon>
        <taxon>Rhizobiaceae</taxon>
        <taxon>Rhizobium/Agrobacterium group</taxon>
        <taxon>Agrobacterium</taxon>
    </lineage>
</organism>
<dbReference type="RefSeq" id="WP_080854361.1">
    <property type="nucleotide sequence ID" value="NZ_LT009776.1"/>
</dbReference>
<keyword evidence="3" id="KW-1185">Reference proteome</keyword>
<sequence length="923" mass="101340">MAGPRPTFRSAPGTDLSDRRKQQQDQLRRRSEMAAIYSAKVAAGPSSSVDDVSREQEGGRNASAWIAALSEIPLRPIGAATLPLADVYNKLLREAIEAMNSGDSVVVMTWPARDICLSALASLLALADVAVAEPLSIMVGGTLQPSFERPNGFRALLYPYARTTHEAARDVQIDRGYLSRVHMAHFSRHSAGQEGSSALKDYHHTLSRVRTLTGRAVDGKTYPEFEHPTLDEILPHGACDGKAHSSGTLLWRTSAKTDLKVHNTIKGQANDGTKAAYFLYGLRKDDDPAAALRRIGSGLDLVIVDLTRTGRNRLGEEWTSVAGSTFKAIRKAHPKAGVLVVTEDPWTFDKARFEIFNENVALRHRTAPPAKSKTITAMSSSLLAGDEEGTTWSGCESVEVKGFNGPGVKVAEELRTIARKAQRVHDSQGAAAVQDVIFKLRRNASLPGSLASLSNFVSMEQGQAAAADLMSSYRISGAVQFLSDPSVPASQIGGSQLASLLREAEEIMARLTRATPMSNLLEGIVRSILNSSSKALFMFRTQPLAEFATADLCRRVPELRARLDKEMIIFSGPGGLTEIAVMPPAERNKFKKIFAVAPPRDGVLTFFARLWLPSQVYVLADGETLQFSSRDASRLAGEIEEPEIASRLRKYAKSSAEEVSALGNYQLKIIETPPLPTELQFPSETVIDLAGAAGRGDLELLELTMEGGQRIIARPGTGLVRLDRSRSLETFKHIDARDVKPGDELCVISTNFIDRARLLLSITANATEAIREYHEDVVRRFRKLPGFNDSDRLRTLIERIGDPDLDSQRVRYWVHVDKQLQAPLHEVVTQAPRDHGMFLKFTSALGIGEGLANRFWHLGVKAQRNNRMRAGMAFHDSYRNILTDPHAAAAFADSAKRASEIKRLQRLAEEHVSAVRSLRRLKS</sequence>
<evidence type="ECO:0000313" key="3">
    <source>
        <dbReference type="Proteomes" id="UP000192140"/>
    </source>
</evidence>
<comment type="caution">
    <text evidence="2">The sequence shown here is derived from an EMBL/GenBank/DDBJ whole genome shotgun (WGS) entry which is preliminary data.</text>
</comment>
<dbReference type="Proteomes" id="UP000192140">
    <property type="component" value="Unassembled WGS sequence"/>
</dbReference>
<evidence type="ECO:0000313" key="2">
    <source>
        <dbReference type="EMBL" id="CVI59707.1"/>
    </source>
</evidence>
<gene>
    <name evidence="2" type="ORF">AGR7A_Lc120650</name>
</gene>
<dbReference type="EMBL" id="FCNP01000033">
    <property type="protein sequence ID" value="CVI59707.1"/>
    <property type="molecule type" value="Genomic_DNA"/>
</dbReference>
<evidence type="ECO:0000256" key="1">
    <source>
        <dbReference type="SAM" id="MobiDB-lite"/>
    </source>
</evidence>
<feature type="compositionally biased region" description="Basic and acidic residues" evidence="1">
    <location>
        <begin position="16"/>
        <end position="29"/>
    </location>
</feature>
<name>A0A1S7TZG4_9HYPH</name>
<protein>
    <submittedName>
        <fullName evidence="2">Uncharacterized protein</fullName>
    </submittedName>
</protein>
<proteinExistence type="predicted"/>
<reference evidence="2" key="1">
    <citation type="submission" date="2016-01" db="EMBL/GenBank/DDBJ databases">
        <authorList>
            <person name="Regsiter A."/>
            <person name="william w."/>
        </authorList>
    </citation>
    <scope>NUCLEOTIDE SEQUENCE</scope>
    <source>
        <strain evidence="2">NCPPB 1641</strain>
    </source>
</reference>
<feature type="region of interest" description="Disordered" evidence="1">
    <location>
        <begin position="1"/>
        <end position="29"/>
    </location>
</feature>
<accession>A0A1S7TZG4</accession>
<dbReference type="AlphaFoldDB" id="A0A1S7TZG4"/>